<keyword evidence="4" id="KW-0158">Chromosome</keyword>
<dbReference type="SMART" id="SM00976">
    <property type="entry name" value="Telo_bind"/>
    <property type="match status" value="1"/>
</dbReference>
<feature type="domain" description="Telomeric single stranded DNA binding POT1/Cdc13" evidence="8">
    <location>
        <begin position="9"/>
        <end position="144"/>
    </location>
</feature>
<evidence type="ECO:0000256" key="6">
    <source>
        <dbReference type="ARBA" id="ARBA00023125"/>
    </source>
</evidence>
<dbReference type="CDD" id="cd04497">
    <property type="entry name" value="hPOT1_OB1_like"/>
    <property type="match status" value="1"/>
</dbReference>
<evidence type="ECO:0000256" key="7">
    <source>
        <dbReference type="ARBA" id="ARBA00023242"/>
    </source>
</evidence>
<dbReference type="GO" id="GO:0016233">
    <property type="term" value="P:telomere capping"/>
    <property type="evidence" value="ECO:0007669"/>
    <property type="project" value="TreeGrafter"/>
</dbReference>
<dbReference type="InterPro" id="IPR012340">
    <property type="entry name" value="NA-bd_OB-fold"/>
</dbReference>
<protein>
    <submittedName>
        <fullName evidence="9">Protection of telomeres protein 1b</fullName>
    </submittedName>
</protein>
<evidence type="ECO:0000256" key="3">
    <source>
        <dbReference type="ARBA" id="ARBA00008442"/>
    </source>
</evidence>
<dbReference type="GO" id="GO:0000783">
    <property type="term" value="C:nuclear telomere cap complex"/>
    <property type="evidence" value="ECO:0007669"/>
    <property type="project" value="TreeGrafter"/>
</dbReference>
<dbReference type="Pfam" id="PF25507">
    <property type="entry name" value="OB_POT1A"/>
    <property type="match status" value="1"/>
</dbReference>
<reference evidence="9" key="1">
    <citation type="journal article" date="2023" name="Nat. Commun.">
        <title>Diploid and tetraploid genomes of Acorus and the evolution of monocots.</title>
        <authorList>
            <person name="Ma L."/>
            <person name="Liu K.W."/>
            <person name="Li Z."/>
            <person name="Hsiao Y.Y."/>
            <person name="Qi Y."/>
            <person name="Fu T."/>
            <person name="Tang G.D."/>
            <person name="Zhang D."/>
            <person name="Sun W.H."/>
            <person name="Liu D.K."/>
            <person name="Li Y."/>
            <person name="Chen G.Z."/>
            <person name="Liu X.D."/>
            <person name="Liao X.Y."/>
            <person name="Jiang Y.T."/>
            <person name="Yu X."/>
            <person name="Hao Y."/>
            <person name="Huang J."/>
            <person name="Zhao X.W."/>
            <person name="Ke S."/>
            <person name="Chen Y.Y."/>
            <person name="Wu W.L."/>
            <person name="Hsu J.L."/>
            <person name="Lin Y.F."/>
            <person name="Huang M.D."/>
            <person name="Li C.Y."/>
            <person name="Huang L."/>
            <person name="Wang Z.W."/>
            <person name="Zhao X."/>
            <person name="Zhong W.Y."/>
            <person name="Peng D.H."/>
            <person name="Ahmad S."/>
            <person name="Lan S."/>
            <person name="Zhang J.S."/>
            <person name="Tsai W.C."/>
            <person name="Van de Peer Y."/>
            <person name="Liu Z.J."/>
        </authorList>
    </citation>
    <scope>NUCLEOTIDE SEQUENCE</scope>
    <source>
        <strain evidence="9">SCP</strain>
    </source>
</reference>
<dbReference type="GO" id="GO:0010521">
    <property type="term" value="F:telomerase inhibitor activity"/>
    <property type="evidence" value="ECO:0007669"/>
    <property type="project" value="TreeGrafter"/>
</dbReference>
<evidence type="ECO:0000256" key="1">
    <source>
        <dbReference type="ARBA" id="ARBA00004123"/>
    </source>
</evidence>
<dbReference type="Gene3D" id="2.40.50.140">
    <property type="entry name" value="Nucleic acid-binding proteins"/>
    <property type="match status" value="2"/>
</dbReference>
<evidence type="ECO:0000256" key="5">
    <source>
        <dbReference type="ARBA" id="ARBA00022895"/>
    </source>
</evidence>
<keyword evidence="10" id="KW-1185">Reference proteome</keyword>
<dbReference type="GO" id="GO:0098505">
    <property type="term" value="F:G-rich strand telomeric DNA binding"/>
    <property type="evidence" value="ECO:0007669"/>
    <property type="project" value="TreeGrafter"/>
</dbReference>
<evidence type="ECO:0000313" key="9">
    <source>
        <dbReference type="EMBL" id="KAK1272819.1"/>
    </source>
</evidence>
<dbReference type="InterPro" id="IPR057620">
    <property type="entry name" value="POT1A/B-like_OB"/>
</dbReference>
<evidence type="ECO:0000259" key="8">
    <source>
        <dbReference type="SMART" id="SM00976"/>
    </source>
</evidence>
<dbReference type="PANTHER" id="PTHR14513">
    <property type="entry name" value="PROTECTION OF TELOMERES 1"/>
    <property type="match status" value="1"/>
</dbReference>
<keyword evidence="5" id="KW-0779">Telomere</keyword>
<organism evidence="9 10">
    <name type="scientific">Acorus gramineus</name>
    <name type="common">Dwarf sweet flag</name>
    <dbReference type="NCBI Taxonomy" id="55184"/>
    <lineage>
        <taxon>Eukaryota</taxon>
        <taxon>Viridiplantae</taxon>
        <taxon>Streptophyta</taxon>
        <taxon>Embryophyta</taxon>
        <taxon>Tracheophyta</taxon>
        <taxon>Spermatophyta</taxon>
        <taxon>Magnoliopsida</taxon>
        <taxon>Liliopsida</taxon>
        <taxon>Acoraceae</taxon>
        <taxon>Acorus</taxon>
    </lineage>
</organism>
<sequence>MAGQDDYMYLPLVDARAAINIKINLFAVVTEIGDSKHSKGTDYVCTLKIVDQSYSSPGISVNFFAEAISKLPHVKSCGDIVRLHRVLMQIYNGEVYCVFKKQYSSFALFEGKNSDCFIPYQFSAKIYVDHHDKEHVGRLRTWFLKELADAGVSNYSVLLKEIKTGGVFDLVCKVLYACQGPGDEWILFVWDGTDTPPVILQTDLDLEGKKPAPLHMEPLPLPVHVFRTFPHVGSILRISSGKYFEEIQLLQGVARWVKVRNMKCEIHSGLWKGVLEPVSKVRLLSDENDMILLRERNFNERISSGVHRWPSPSPSSLIETDYEHAAYATLMESLTHPVVTHKCKSIVRVIAAYPWRGEDLRSPVGGHYRIRLTLEDPTARIHAYIYGEDGVDFFGGHPASDVLSNKMNKLLGITKDKCSTFRDPPWVWCCLKSYYLDKNDVWGSRRYRVFATRLIS</sequence>
<evidence type="ECO:0000313" key="10">
    <source>
        <dbReference type="Proteomes" id="UP001179952"/>
    </source>
</evidence>
<dbReference type="SUPFAM" id="SSF50249">
    <property type="entry name" value="Nucleic acid-binding proteins"/>
    <property type="match status" value="2"/>
</dbReference>
<comment type="subcellular location">
    <subcellularLocation>
        <location evidence="2">Chromosome</location>
        <location evidence="2">Telomere</location>
    </subcellularLocation>
    <subcellularLocation>
        <location evidence="1">Nucleus</location>
    </subcellularLocation>
</comment>
<dbReference type="PANTHER" id="PTHR14513:SF0">
    <property type="entry name" value="PROTECTION OF TELOMERES PROTEIN 1"/>
    <property type="match status" value="1"/>
</dbReference>
<evidence type="ECO:0000256" key="4">
    <source>
        <dbReference type="ARBA" id="ARBA00022454"/>
    </source>
</evidence>
<dbReference type="FunFam" id="2.40.50.140:FF:000119">
    <property type="entry name" value="Protection of telomeres 1 homolog"/>
    <property type="match status" value="1"/>
</dbReference>
<keyword evidence="6" id="KW-0238">DNA-binding</keyword>
<comment type="caution">
    <text evidence="9">The sequence shown here is derived from an EMBL/GenBank/DDBJ whole genome shotgun (WGS) entry which is preliminary data.</text>
</comment>
<dbReference type="AlphaFoldDB" id="A0AAV9B7Z4"/>
<gene>
    <name evidence="9" type="ORF">QJS04_geneDACA012203</name>
</gene>
<dbReference type="Pfam" id="PF02765">
    <property type="entry name" value="POT1"/>
    <property type="match status" value="1"/>
</dbReference>
<dbReference type="InterPro" id="IPR011564">
    <property type="entry name" value="Telomer_end-bd_POT1/Cdc13"/>
</dbReference>
<keyword evidence="7" id="KW-0539">Nucleus</keyword>
<reference evidence="9" key="2">
    <citation type="submission" date="2023-06" db="EMBL/GenBank/DDBJ databases">
        <authorList>
            <person name="Ma L."/>
            <person name="Liu K.-W."/>
            <person name="Li Z."/>
            <person name="Hsiao Y.-Y."/>
            <person name="Qi Y."/>
            <person name="Fu T."/>
            <person name="Tang G."/>
            <person name="Zhang D."/>
            <person name="Sun W.-H."/>
            <person name="Liu D.-K."/>
            <person name="Li Y."/>
            <person name="Chen G.-Z."/>
            <person name="Liu X.-D."/>
            <person name="Liao X.-Y."/>
            <person name="Jiang Y.-T."/>
            <person name="Yu X."/>
            <person name="Hao Y."/>
            <person name="Huang J."/>
            <person name="Zhao X.-W."/>
            <person name="Ke S."/>
            <person name="Chen Y.-Y."/>
            <person name="Wu W.-L."/>
            <person name="Hsu J.-L."/>
            <person name="Lin Y.-F."/>
            <person name="Huang M.-D."/>
            <person name="Li C.-Y."/>
            <person name="Huang L."/>
            <person name="Wang Z.-W."/>
            <person name="Zhao X."/>
            <person name="Zhong W.-Y."/>
            <person name="Peng D.-H."/>
            <person name="Ahmad S."/>
            <person name="Lan S."/>
            <person name="Zhang J.-S."/>
            <person name="Tsai W.-C."/>
            <person name="Van De Peer Y."/>
            <person name="Liu Z.-J."/>
        </authorList>
    </citation>
    <scope>NUCLEOTIDE SEQUENCE</scope>
    <source>
        <strain evidence="9">SCP</strain>
        <tissue evidence="9">Leaves</tissue>
    </source>
</reference>
<name>A0AAV9B7Z4_ACOGR</name>
<dbReference type="GO" id="GO:0032210">
    <property type="term" value="P:regulation of telomere maintenance via telomerase"/>
    <property type="evidence" value="ECO:0007669"/>
    <property type="project" value="TreeGrafter"/>
</dbReference>
<dbReference type="Proteomes" id="UP001179952">
    <property type="component" value="Unassembled WGS sequence"/>
</dbReference>
<accession>A0AAV9B7Z4</accession>
<dbReference type="InterPro" id="IPR028389">
    <property type="entry name" value="POT1"/>
</dbReference>
<dbReference type="EMBL" id="JAUJYN010000004">
    <property type="protein sequence ID" value="KAK1272819.1"/>
    <property type="molecule type" value="Genomic_DNA"/>
</dbReference>
<proteinExistence type="inferred from homology"/>
<comment type="similarity">
    <text evidence="3">Belongs to the telombin family.</text>
</comment>
<evidence type="ECO:0000256" key="2">
    <source>
        <dbReference type="ARBA" id="ARBA00004574"/>
    </source>
</evidence>